<feature type="domain" description="Glycosyl transferase family 25" evidence="2">
    <location>
        <begin position="84"/>
        <end position="183"/>
    </location>
</feature>
<accession>A0A2S0US13</accession>
<gene>
    <name evidence="3" type="ORF">HYN69_18440</name>
</gene>
<reference evidence="3 4" key="1">
    <citation type="submission" date="2018-04" db="EMBL/GenBank/DDBJ databases">
        <title>Genome sequencing of Gemmobacter.</title>
        <authorList>
            <person name="Yi H."/>
            <person name="Baek M.-G."/>
        </authorList>
    </citation>
    <scope>NUCLEOTIDE SEQUENCE [LARGE SCALE GENOMIC DNA]</scope>
    <source>
        <strain evidence="3 4">HYN0069</strain>
        <plasmid evidence="4">Plasmid unnamed1</plasmid>
    </source>
</reference>
<name>A0A2S0US13_9RHOB</name>
<evidence type="ECO:0000313" key="4">
    <source>
        <dbReference type="Proteomes" id="UP000244496"/>
    </source>
</evidence>
<sequence length="363" mass="40606">MYRGDGPDGKAEGDGRREPFGHRRACRDRPFARNDPCPDDRAGRCRSRQRDWQGFCLPRDVGCVACGRQHRRDGEGCMTLYIGLINLDRSAERLAGVSHHLAAAGLSADRIAAVDGETLTPEQLAKYNRRSAGRLYRRLLDRGEIGCYLSHIEALTRFLATDATHALILEDDAAFGPEFGALVVRLGEVLAVRGDWDVVNLGNRTRRSYSRSVWIGGNGCGHELCHAHHFPSLTTALFWSRSGAMAFLGCALPLVAPLDLRLKEWCIRTDRGLAFTVAPVRSVGNESCIDGLASRHGCRGERLPGYFIVKQKRHALNWLNSLSHRLQHIFHKGRQALWVEDWRKEALQIEAGKIVQSRQKGWP</sequence>
<geneLocation type="plasmid" evidence="3">
    <name>unnamed1</name>
</geneLocation>
<dbReference type="EMBL" id="CP028919">
    <property type="protein sequence ID" value="AWB50583.1"/>
    <property type="molecule type" value="Genomic_DNA"/>
</dbReference>
<dbReference type="Proteomes" id="UP000244496">
    <property type="component" value="Plasmid unnamed1"/>
</dbReference>
<proteinExistence type="predicted"/>
<protein>
    <recommendedName>
        <fullName evidence="2">Glycosyl transferase family 25 domain-containing protein</fullName>
    </recommendedName>
</protein>
<dbReference type="KEGG" id="geh:HYN69_18440"/>
<evidence type="ECO:0000259" key="2">
    <source>
        <dbReference type="Pfam" id="PF01755"/>
    </source>
</evidence>
<dbReference type="InterPro" id="IPR002654">
    <property type="entry name" value="Glyco_trans_25"/>
</dbReference>
<dbReference type="CDD" id="cd06532">
    <property type="entry name" value="Glyco_transf_25"/>
    <property type="match status" value="1"/>
</dbReference>
<keyword evidence="4" id="KW-1185">Reference proteome</keyword>
<organism evidence="3 4">
    <name type="scientific">Paragemmobacter aquarius</name>
    <dbReference type="NCBI Taxonomy" id="2169400"/>
    <lineage>
        <taxon>Bacteria</taxon>
        <taxon>Pseudomonadati</taxon>
        <taxon>Pseudomonadota</taxon>
        <taxon>Alphaproteobacteria</taxon>
        <taxon>Rhodobacterales</taxon>
        <taxon>Paracoccaceae</taxon>
        <taxon>Paragemmobacter</taxon>
    </lineage>
</organism>
<keyword evidence="3" id="KW-0614">Plasmid</keyword>
<evidence type="ECO:0000256" key="1">
    <source>
        <dbReference type="SAM" id="MobiDB-lite"/>
    </source>
</evidence>
<feature type="region of interest" description="Disordered" evidence="1">
    <location>
        <begin position="1"/>
        <end position="32"/>
    </location>
</feature>
<evidence type="ECO:0000313" key="3">
    <source>
        <dbReference type="EMBL" id="AWB50583.1"/>
    </source>
</evidence>
<dbReference type="AlphaFoldDB" id="A0A2S0US13"/>
<dbReference type="Pfam" id="PF01755">
    <property type="entry name" value="Glyco_transf_25"/>
    <property type="match status" value="1"/>
</dbReference>